<protein>
    <submittedName>
        <fullName evidence="2">Uncharacterized protein</fullName>
    </submittedName>
</protein>
<organism evidence="2 3">
    <name type="scientific">Pristionchus mayeri</name>
    <dbReference type="NCBI Taxonomy" id="1317129"/>
    <lineage>
        <taxon>Eukaryota</taxon>
        <taxon>Metazoa</taxon>
        <taxon>Ecdysozoa</taxon>
        <taxon>Nematoda</taxon>
        <taxon>Chromadorea</taxon>
        <taxon>Rhabditida</taxon>
        <taxon>Rhabditina</taxon>
        <taxon>Diplogasteromorpha</taxon>
        <taxon>Diplogasteroidea</taxon>
        <taxon>Neodiplogasteridae</taxon>
        <taxon>Pristionchus</taxon>
    </lineage>
</organism>
<accession>A0AAN5D496</accession>
<proteinExistence type="predicted"/>
<name>A0AAN5D496_9BILA</name>
<keyword evidence="3" id="KW-1185">Reference proteome</keyword>
<feature type="compositionally biased region" description="Basic and acidic residues" evidence="1">
    <location>
        <begin position="200"/>
        <end position="238"/>
    </location>
</feature>
<sequence length="238" mass="26634">RIPFATPEQIEEFVRAKKLRAASNRRGAAKNTSDVPSSHPTTTTTARAPANTKRSTVIPSSSTGEGKIRVKRDERRRLPGNGMTEAQRKSAAVVVDSKKEEKEAEKKVEEKKEEEIEKEKVEVKETTLAPSHNETVKKEKIEEKETKAGEKKEEQKSVHSVTEKTEEMKIDSTTQAANIEKKEEKGDMAAKVEIPVATEAPKEVNHDDEKKSDDKTAEPHHTVKKDLKAHVQEPVKVE</sequence>
<dbReference type="AlphaFoldDB" id="A0AAN5D496"/>
<dbReference type="Proteomes" id="UP001328107">
    <property type="component" value="Unassembled WGS sequence"/>
</dbReference>
<feature type="region of interest" description="Disordered" evidence="1">
    <location>
        <begin position="20"/>
        <end position="238"/>
    </location>
</feature>
<reference evidence="3" key="1">
    <citation type="submission" date="2022-10" db="EMBL/GenBank/DDBJ databases">
        <title>Genome assembly of Pristionchus species.</title>
        <authorList>
            <person name="Yoshida K."/>
            <person name="Sommer R.J."/>
        </authorList>
    </citation>
    <scope>NUCLEOTIDE SEQUENCE [LARGE SCALE GENOMIC DNA]</scope>
    <source>
        <strain evidence="3">RS5460</strain>
    </source>
</reference>
<feature type="compositionally biased region" description="Basic and acidic residues" evidence="1">
    <location>
        <begin position="96"/>
        <end position="125"/>
    </location>
</feature>
<evidence type="ECO:0000256" key="1">
    <source>
        <dbReference type="SAM" id="MobiDB-lite"/>
    </source>
</evidence>
<feature type="compositionally biased region" description="Polar residues" evidence="1">
    <location>
        <begin position="53"/>
        <end position="64"/>
    </location>
</feature>
<feature type="compositionally biased region" description="Basic and acidic residues" evidence="1">
    <location>
        <begin position="179"/>
        <end position="190"/>
    </location>
</feature>
<dbReference type="EMBL" id="BTRK01000005">
    <property type="protein sequence ID" value="GMR55450.1"/>
    <property type="molecule type" value="Genomic_DNA"/>
</dbReference>
<feature type="compositionally biased region" description="Low complexity" evidence="1">
    <location>
        <begin position="32"/>
        <end position="52"/>
    </location>
</feature>
<evidence type="ECO:0000313" key="2">
    <source>
        <dbReference type="EMBL" id="GMR55450.1"/>
    </source>
</evidence>
<feature type="non-terminal residue" evidence="2">
    <location>
        <position position="238"/>
    </location>
</feature>
<gene>
    <name evidence="2" type="ORF">PMAYCL1PPCAC_25645</name>
</gene>
<feature type="non-terminal residue" evidence="2">
    <location>
        <position position="1"/>
    </location>
</feature>
<feature type="compositionally biased region" description="Basic and acidic residues" evidence="1">
    <location>
        <begin position="66"/>
        <end position="77"/>
    </location>
</feature>
<comment type="caution">
    <text evidence="2">The sequence shown here is derived from an EMBL/GenBank/DDBJ whole genome shotgun (WGS) entry which is preliminary data.</text>
</comment>
<feature type="compositionally biased region" description="Basic and acidic residues" evidence="1">
    <location>
        <begin position="134"/>
        <end position="170"/>
    </location>
</feature>
<evidence type="ECO:0000313" key="3">
    <source>
        <dbReference type="Proteomes" id="UP001328107"/>
    </source>
</evidence>